<dbReference type="OrthoDB" id="5396806at2759"/>
<keyword evidence="8" id="KW-0597">Phosphoprotein</keyword>
<feature type="region of interest" description="Disordered" evidence="16">
    <location>
        <begin position="759"/>
        <end position="802"/>
    </location>
</feature>
<feature type="compositionally biased region" description="Basic and acidic residues" evidence="16">
    <location>
        <begin position="173"/>
        <end position="187"/>
    </location>
</feature>
<evidence type="ECO:0000256" key="12">
    <source>
        <dbReference type="ARBA" id="ARBA00022895"/>
    </source>
</evidence>
<organism evidence="18">
    <name type="scientific">Absidia glauca</name>
    <name type="common">Pin mould</name>
    <dbReference type="NCBI Taxonomy" id="4829"/>
    <lineage>
        <taxon>Eukaryota</taxon>
        <taxon>Fungi</taxon>
        <taxon>Fungi incertae sedis</taxon>
        <taxon>Mucoromycota</taxon>
        <taxon>Mucoromycotina</taxon>
        <taxon>Mucoromycetes</taxon>
        <taxon>Mucorales</taxon>
        <taxon>Cunninghamellaceae</taxon>
        <taxon>Absidia</taxon>
    </lineage>
</organism>
<feature type="compositionally biased region" description="Low complexity" evidence="16">
    <location>
        <begin position="266"/>
        <end position="297"/>
    </location>
</feature>
<evidence type="ECO:0000256" key="10">
    <source>
        <dbReference type="ARBA" id="ARBA00022786"/>
    </source>
</evidence>
<dbReference type="Pfam" id="PF02845">
    <property type="entry name" value="CUE"/>
    <property type="match status" value="1"/>
</dbReference>
<dbReference type="CDD" id="cd14368">
    <property type="entry name" value="CUE_DEF1_like"/>
    <property type="match status" value="1"/>
</dbReference>
<keyword evidence="6" id="KW-0158">Chromosome</keyword>
<evidence type="ECO:0000256" key="2">
    <source>
        <dbReference type="ARBA" id="ARBA00004496"/>
    </source>
</evidence>
<evidence type="ECO:0000259" key="17">
    <source>
        <dbReference type="Pfam" id="PF02845"/>
    </source>
</evidence>
<feature type="compositionally biased region" description="Basic residues" evidence="16">
    <location>
        <begin position="112"/>
        <end position="121"/>
    </location>
</feature>
<reference evidence="18" key="1">
    <citation type="submission" date="2016-04" db="EMBL/GenBank/DDBJ databases">
        <authorList>
            <person name="Evans L.H."/>
            <person name="Alamgir A."/>
            <person name="Owens N."/>
            <person name="Weber N.D."/>
            <person name="Virtaneva K."/>
            <person name="Barbian K."/>
            <person name="Babar A."/>
            <person name="Rosenke K."/>
        </authorList>
    </citation>
    <scope>NUCLEOTIDE SEQUENCE [LARGE SCALE GENOMIC DNA]</scope>
    <source>
        <strain evidence="18">CBS 101.48</strain>
    </source>
</reference>
<feature type="compositionally biased region" description="Polar residues" evidence="16">
    <location>
        <begin position="85"/>
        <end position="97"/>
    </location>
</feature>
<keyword evidence="10" id="KW-0833">Ubl conjugation pathway</keyword>
<feature type="compositionally biased region" description="Basic and acidic residues" evidence="16">
    <location>
        <begin position="122"/>
        <end position="150"/>
    </location>
</feature>
<dbReference type="InParanoid" id="A0A163UVK1"/>
<feature type="domain" description="CUE" evidence="17">
    <location>
        <begin position="30"/>
        <end position="69"/>
    </location>
</feature>
<evidence type="ECO:0000256" key="6">
    <source>
        <dbReference type="ARBA" id="ARBA00022454"/>
    </source>
</evidence>
<feature type="compositionally biased region" description="Basic and acidic residues" evidence="16">
    <location>
        <begin position="98"/>
        <end position="110"/>
    </location>
</feature>
<dbReference type="EMBL" id="LT551908">
    <property type="protein sequence ID" value="SAL97727.1"/>
    <property type="molecule type" value="Genomic_DNA"/>
</dbReference>
<keyword evidence="11" id="KW-0832">Ubl conjugation</keyword>
<dbReference type="Proteomes" id="UP000078561">
    <property type="component" value="Unassembled WGS sequence"/>
</dbReference>
<evidence type="ECO:0000256" key="15">
    <source>
        <dbReference type="ARBA" id="ARBA00023242"/>
    </source>
</evidence>
<comment type="similarity">
    <text evidence="4">Belongs to the DEF1 family.</text>
</comment>
<feature type="region of interest" description="Disordered" evidence="16">
    <location>
        <begin position="682"/>
        <end position="701"/>
    </location>
</feature>
<dbReference type="OMA" id="RTASMVE"/>
<feature type="compositionally biased region" description="Low complexity" evidence="16">
    <location>
        <begin position="616"/>
        <end position="649"/>
    </location>
</feature>
<feature type="region of interest" description="Disordered" evidence="16">
    <location>
        <begin position="1"/>
        <end position="23"/>
    </location>
</feature>
<evidence type="ECO:0000256" key="5">
    <source>
        <dbReference type="ARBA" id="ARBA00020536"/>
    </source>
</evidence>
<feature type="compositionally biased region" description="Low complexity" evidence="16">
    <location>
        <begin position="360"/>
        <end position="376"/>
    </location>
</feature>
<gene>
    <name evidence="18" type="primary">ABSGL_03235.1 scaffold 4278</name>
</gene>
<evidence type="ECO:0000256" key="9">
    <source>
        <dbReference type="ARBA" id="ARBA00022763"/>
    </source>
</evidence>
<evidence type="ECO:0000313" key="18">
    <source>
        <dbReference type="EMBL" id="SAL97727.1"/>
    </source>
</evidence>
<proteinExistence type="inferred from homology"/>
<dbReference type="InterPro" id="IPR051833">
    <property type="entry name" value="TC-DDR_regulator"/>
</dbReference>
<keyword evidence="14" id="KW-0234">DNA repair</keyword>
<evidence type="ECO:0000256" key="16">
    <source>
        <dbReference type="SAM" id="MobiDB-lite"/>
    </source>
</evidence>
<feature type="region of interest" description="Disordered" evidence="16">
    <location>
        <begin position="616"/>
        <end position="660"/>
    </location>
</feature>
<dbReference type="GO" id="GO:0043130">
    <property type="term" value="F:ubiquitin binding"/>
    <property type="evidence" value="ECO:0007669"/>
    <property type="project" value="InterPro"/>
</dbReference>
<keyword evidence="12" id="KW-0779">Telomere</keyword>
<keyword evidence="15" id="KW-0539">Nucleus</keyword>
<dbReference type="SUPFAM" id="SSF46934">
    <property type="entry name" value="UBA-like"/>
    <property type="match status" value="1"/>
</dbReference>
<evidence type="ECO:0000256" key="7">
    <source>
        <dbReference type="ARBA" id="ARBA00022490"/>
    </source>
</evidence>
<feature type="region of interest" description="Disordered" evidence="16">
    <location>
        <begin position="73"/>
        <end position="376"/>
    </location>
</feature>
<keyword evidence="19" id="KW-1185">Reference proteome</keyword>
<dbReference type="STRING" id="4829.A0A163UVK1"/>
<protein>
    <recommendedName>
        <fullName evidence="5">RNA polymerase II degradation factor 1</fullName>
    </recommendedName>
</protein>
<dbReference type="PANTHER" id="PTHR16308:SF13">
    <property type="entry name" value="PROTEIN LINGERER"/>
    <property type="match status" value="1"/>
</dbReference>
<evidence type="ECO:0000256" key="13">
    <source>
        <dbReference type="ARBA" id="ARBA00023125"/>
    </source>
</evidence>
<feature type="region of interest" description="Disordered" evidence="16">
    <location>
        <begin position="707"/>
        <end position="739"/>
    </location>
</feature>
<dbReference type="GO" id="GO:0006281">
    <property type="term" value="P:DNA repair"/>
    <property type="evidence" value="ECO:0007669"/>
    <property type="project" value="UniProtKB-KW"/>
</dbReference>
<dbReference type="GO" id="GO:0000781">
    <property type="term" value="C:chromosome, telomeric region"/>
    <property type="evidence" value="ECO:0007669"/>
    <property type="project" value="UniProtKB-SubCell"/>
</dbReference>
<sequence>MPPRTGSSRRSPQTNNGSNNDFKTLKILYRQQLPTLRELFPAWSQEDLVAAMHEANGDLDLTIGRIMEGHANQWDQVKTKKSKAQQRQASTNGTDSTNPKRSDGTRDASRGAKSRTGRSRGKFGDKSHGNKKDTDEPPRAIEKEEEEKKPSWASVLKGPIKPEPPAPSTVQPETKEATDHDNDKVIEPDEPQNDTTGGDDGGDRPIDDNNLIITEETPDLSTIPVEPTVAIDSHATNEVLLEQEDDNTVQIAQQQQQKTSNKGEEQQISSQEQQQEQQEQEQEQQQQEEQQQQQQQQTLAFRKVPVRRLKQEEAVVLPGGGPGLENVSMQFGSLNLSNGEEQPIVSETAPVQEQNHDDQQQQYEQNEKQTLTATTTPVPVPLTAFFTNTSTQADISSSSSAASTTAAAAGSTAATIISPEVPSDLVNRGADASVYNSQPQAQLPIHQQPPIPTQPPVQEFNHQYQSYQQPSQQPFPVQHQHYTSDAQINSYVPYPPNPVPGNGQIHGFAAQGMTAIPDYNYDYQRSTNYYESNPYNQSPAIDNVHTYGRGKFSNPQEGMVPSPTSLTMMGSNTSASTIQIPQQPQGQMYKNGGGYYSYYYVPSQYQAYQPTGYQQQHASQQYQTPQQTQQMPQQQQPQQQQHQPQASYMNSNPMYGKQANPVYQDYTNQHVYDENGMLHTNASQGLSYDKTHPYPSTAPQMQTYSNMQQNQQMQPVGASQPKDLLNRSEKQPPPVQQQQHNYQTPVMQHHGNYQSQYPEYQSQQQQQVFLYQQQQQQQQPYHSGANGYSQTQPQQPQYWRQV</sequence>
<dbReference type="AlphaFoldDB" id="A0A163UVK1"/>
<feature type="compositionally biased region" description="Polar residues" evidence="16">
    <location>
        <begin position="327"/>
        <end position="340"/>
    </location>
</feature>
<comment type="subcellular location">
    <subcellularLocation>
        <location evidence="3">Chromosome</location>
        <location evidence="3">Telomere</location>
    </subcellularLocation>
    <subcellularLocation>
        <location evidence="2">Cytoplasm</location>
    </subcellularLocation>
    <subcellularLocation>
        <location evidence="1">Nucleus</location>
    </subcellularLocation>
</comment>
<evidence type="ECO:0000256" key="8">
    <source>
        <dbReference type="ARBA" id="ARBA00022553"/>
    </source>
</evidence>
<dbReference type="PANTHER" id="PTHR16308">
    <property type="entry name" value="UBIQUITIN ASSOCIATED PROTEIN 2-LIKE/LINGERER"/>
    <property type="match status" value="1"/>
</dbReference>
<dbReference type="InterPro" id="IPR003892">
    <property type="entry name" value="CUE"/>
</dbReference>
<keyword evidence="13" id="KW-0238">DNA-binding</keyword>
<evidence type="ECO:0000313" key="19">
    <source>
        <dbReference type="Proteomes" id="UP000078561"/>
    </source>
</evidence>
<evidence type="ECO:0000256" key="4">
    <source>
        <dbReference type="ARBA" id="ARBA00005491"/>
    </source>
</evidence>
<evidence type="ECO:0000256" key="14">
    <source>
        <dbReference type="ARBA" id="ARBA00023204"/>
    </source>
</evidence>
<accession>A0A163UVK1</accession>
<keyword evidence="9" id="KW-0227">DNA damage</keyword>
<evidence type="ECO:0000256" key="11">
    <source>
        <dbReference type="ARBA" id="ARBA00022843"/>
    </source>
</evidence>
<dbReference type="GO" id="GO:0005634">
    <property type="term" value="C:nucleus"/>
    <property type="evidence" value="ECO:0007669"/>
    <property type="project" value="UniProtKB-SubCell"/>
</dbReference>
<dbReference type="InterPro" id="IPR041803">
    <property type="entry name" value="DEF1_CUE"/>
</dbReference>
<dbReference type="InterPro" id="IPR009060">
    <property type="entry name" value="UBA-like_sf"/>
</dbReference>
<feature type="compositionally biased region" description="Low complexity" evidence="16">
    <location>
        <begin position="759"/>
        <end position="781"/>
    </location>
</feature>
<evidence type="ECO:0000256" key="1">
    <source>
        <dbReference type="ARBA" id="ARBA00004123"/>
    </source>
</evidence>
<evidence type="ECO:0000256" key="3">
    <source>
        <dbReference type="ARBA" id="ARBA00004574"/>
    </source>
</evidence>
<feature type="compositionally biased region" description="Polar residues" evidence="16">
    <location>
        <begin position="1"/>
        <end position="22"/>
    </location>
</feature>
<feature type="compositionally biased region" description="Low complexity" evidence="16">
    <location>
        <begin position="790"/>
        <end position="802"/>
    </location>
</feature>
<dbReference type="GO" id="GO:0005737">
    <property type="term" value="C:cytoplasm"/>
    <property type="evidence" value="ECO:0007669"/>
    <property type="project" value="UniProtKB-SubCell"/>
</dbReference>
<name>A0A163UVK1_ABSGL</name>
<keyword evidence="7" id="KW-0963">Cytoplasm</keyword>
<dbReference type="GO" id="GO:0003677">
    <property type="term" value="F:DNA binding"/>
    <property type="evidence" value="ECO:0007669"/>
    <property type="project" value="UniProtKB-KW"/>
</dbReference>